<reference evidence="3 4" key="1">
    <citation type="submission" date="2016-11" db="EMBL/GenBank/DDBJ databases">
        <authorList>
            <person name="Jaros S."/>
            <person name="Januszkiewicz K."/>
            <person name="Wedrychowicz H."/>
        </authorList>
    </citation>
    <scope>NUCLEOTIDE SEQUENCE [LARGE SCALE GENOMIC DNA]</scope>
    <source>
        <strain evidence="3 4">DSM 14828</strain>
    </source>
</reference>
<dbReference type="InterPro" id="IPR003509">
    <property type="entry name" value="UPF0102_YraN-like"/>
</dbReference>
<gene>
    <name evidence="3" type="ORF">SAMN02746064_00093</name>
</gene>
<evidence type="ECO:0000313" key="3">
    <source>
        <dbReference type="EMBL" id="SHE27623.1"/>
    </source>
</evidence>
<dbReference type="OrthoDB" id="9802516at2"/>
<dbReference type="CDD" id="cd20736">
    <property type="entry name" value="PoNe_Nuclease"/>
    <property type="match status" value="1"/>
</dbReference>
<dbReference type="InterPro" id="IPR011335">
    <property type="entry name" value="Restrct_endonuc-II-like"/>
</dbReference>
<evidence type="ECO:0000256" key="2">
    <source>
        <dbReference type="HAMAP-Rule" id="MF_00048"/>
    </source>
</evidence>
<comment type="similarity">
    <text evidence="1 2">Belongs to the UPF0102 family.</text>
</comment>
<dbReference type="NCBIfam" id="NF009150">
    <property type="entry name" value="PRK12497.1-3"/>
    <property type="match status" value="1"/>
</dbReference>
<keyword evidence="4" id="KW-1185">Reference proteome</keyword>
<sequence length="117" mass="13469">MSYNKEKGAMGENLAADYLRKQNYKILKTNYRSKAGEIDIIAKNNDDVVFVEVKTRSSTDYGNPGEALSKSKKRHIVKTAMHYLMEMDDFSNNYRFDVIEILPGEVNHIENAFGLNW</sequence>
<accession>A0A1M4S5Z1</accession>
<dbReference type="SUPFAM" id="SSF52980">
    <property type="entry name" value="Restriction endonuclease-like"/>
    <property type="match status" value="1"/>
</dbReference>
<dbReference type="EMBL" id="FQTU01000001">
    <property type="protein sequence ID" value="SHE27623.1"/>
    <property type="molecule type" value="Genomic_DNA"/>
</dbReference>
<proteinExistence type="inferred from homology"/>
<dbReference type="NCBIfam" id="TIGR00252">
    <property type="entry name" value="YraN family protein"/>
    <property type="match status" value="1"/>
</dbReference>
<dbReference type="STRING" id="1120975.SAMN02746064_00093"/>
<keyword evidence="3" id="KW-0540">Nuclease</keyword>
<evidence type="ECO:0000313" key="4">
    <source>
        <dbReference type="Proteomes" id="UP000184251"/>
    </source>
</evidence>
<dbReference type="GO" id="GO:0003676">
    <property type="term" value="F:nucleic acid binding"/>
    <property type="evidence" value="ECO:0007669"/>
    <property type="project" value="InterPro"/>
</dbReference>
<dbReference type="PANTHER" id="PTHR34039">
    <property type="entry name" value="UPF0102 PROTEIN YRAN"/>
    <property type="match status" value="1"/>
</dbReference>
<dbReference type="GO" id="GO:0004519">
    <property type="term" value="F:endonuclease activity"/>
    <property type="evidence" value="ECO:0007669"/>
    <property type="project" value="UniProtKB-KW"/>
</dbReference>
<keyword evidence="3" id="KW-0378">Hydrolase</keyword>
<evidence type="ECO:0000256" key="1">
    <source>
        <dbReference type="ARBA" id="ARBA00006738"/>
    </source>
</evidence>
<dbReference type="Pfam" id="PF02021">
    <property type="entry name" value="UPF0102"/>
    <property type="match status" value="1"/>
</dbReference>
<dbReference type="InterPro" id="IPR011856">
    <property type="entry name" value="tRNA_endonuc-like_dom_sf"/>
</dbReference>
<dbReference type="Gene3D" id="3.40.1350.10">
    <property type="match status" value="1"/>
</dbReference>
<organism evidence="3 4">
    <name type="scientific">Alkalibacter saccharofermentans DSM 14828</name>
    <dbReference type="NCBI Taxonomy" id="1120975"/>
    <lineage>
        <taxon>Bacteria</taxon>
        <taxon>Bacillati</taxon>
        <taxon>Bacillota</taxon>
        <taxon>Clostridia</taxon>
        <taxon>Eubacteriales</taxon>
        <taxon>Eubacteriaceae</taxon>
        <taxon>Alkalibacter</taxon>
    </lineage>
</organism>
<dbReference type="AlphaFoldDB" id="A0A1M4S5Z1"/>
<protein>
    <recommendedName>
        <fullName evidence="2">UPF0102 protein SAMN02746064_00093</fullName>
    </recommendedName>
</protein>
<keyword evidence="3" id="KW-0255">Endonuclease</keyword>
<dbReference type="PANTHER" id="PTHR34039:SF1">
    <property type="entry name" value="UPF0102 PROTEIN YRAN"/>
    <property type="match status" value="1"/>
</dbReference>
<dbReference type="Proteomes" id="UP000184251">
    <property type="component" value="Unassembled WGS sequence"/>
</dbReference>
<dbReference type="HAMAP" id="MF_00048">
    <property type="entry name" value="UPF0102"/>
    <property type="match status" value="1"/>
</dbReference>
<dbReference type="RefSeq" id="WP_073269100.1">
    <property type="nucleotide sequence ID" value="NZ_FQTU01000001.1"/>
</dbReference>
<name>A0A1M4S5Z1_9FIRM</name>